<dbReference type="SMART" id="SM00220">
    <property type="entry name" value="S_TKc"/>
    <property type="match status" value="1"/>
</dbReference>
<protein>
    <submittedName>
        <fullName evidence="4">AAA family ATPase</fullName>
    </submittedName>
</protein>
<evidence type="ECO:0000256" key="1">
    <source>
        <dbReference type="SAM" id="MobiDB-lite"/>
    </source>
</evidence>
<evidence type="ECO:0000259" key="3">
    <source>
        <dbReference type="PROSITE" id="PS50801"/>
    </source>
</evidence>
<dbReference type="InterPro" id="IPR029016">
    <property type="entry name" value="GAF-like_dom_sf"/>
</dbReference>
<dbReference type="RefSeq" id="WP_269035558.1">
    <property type="nucleotide sequence ID" value="NZ_CP114040.1"/>
</dbReference>
<dbReference type="CDD" id="cd07041">
    <property type="entry name" value="STAS_RsbR_RsbS_like"/>
    <property type="match status" value="1"/>
</dbReference>
<dbReference type="Pfam" id="PF01740">
    <property type="entry name" value="STAS"/>
    <property type="match status" value="1"/>
</dbReference>
<dbReference type="InterPro" id="IPR027417">
    <property type="entry name" value="P-loop_NTPase"/>
</dbReference>
<evidence type="ECO:0000259" key="2">
    <source>
        <dbReference type="PROSITE" id="PS50011"/>
    </source>
</evidence>
<keyword evidence="5" id="KW-1185">Reference proteome</keyword>
<feature type="domain" description="Protein kinase" evidence="2">
    <location>
        <begin position="7"/>
        <end position="267"/>
    </location>
</feature>
<dbReference type="InterPro" id="IPR000719">
    <property type="entry name" value="Prot_kinase_dom"/>
</dbReference>
<reference evidence="4" key="1">
    <citation type="submission" date="2022-11" db="EMBL/GenBank/DDBJ databases">
        <title>Minimal conservation of predation-associated metabolite biosynthetic gene clusters underscores biosynthetic potential of Myxococcota including descriptions for ten novel species: Archangium lansinium sp. nov., Myxococcus landrumus sp. nov., Nannocystis bai.</title>
        <authorList>
            <person name="Ahearne A."/>
            <person name="Stevens C."/>
            <person name="Dowd S."/>
        </authorList>
    </citation>
    <scope>NUCLEOTIDE SEQUENCE</scope>
    <source>
        <strain evidence="4">Fl3</strain>
    </source>
</reference>
<dbReference type="PANTHER" id="PTHR43642:SF1">
    <property type="entry name" value="HYBRID SIGNAL TRANSDUCTION HISTIDINE KINASE G"/>
    <property type="match status" value="1"/>
</dbReference>
<feature type="region of interest" description="Disordered" evidence="1">
    <location>
        <begin position="1316"/>
        <end position="1336"/>
    </location>
</feature>
<dbReference type="EMBL" id="CP114040">
    <property type="protein sequence ID" value="WAS93232.1"/>
    <property type="molecule type" value="Genomic_DNA"/>
</dbReference>
<dbReference type="InterPro" id="IPR011009">
    <property type="entry name" value="Kinase-like_dom_sf"/>
</dbReference>
<dbReference type="InterPro" id="IPR002645">
    <property type="entry name" value="STAS_dom"/>
</dbReference>
<dbReference type="Proteomes" id="UP001164459">
    <property type="component" value="Chromosome"/>
</dbReference>
<dbReference type="PROSITE" id="PS50011">
    <property type="entry name" value="PROTEIN_KINASE_DOM"/>
    <property type="match status" value="1"/>
</dbReference>
<dbReference type="SUPFAM" id="SSF56112">
    <property type="entry name" value="Protein kinase-like (PK-like)"/>
    <property type="match status" value="1"/>
</dbReference>
<dbReference type="SMART" id="SM00065">
    <property type="entry name" value="GAF"/>
    <property type="match status" value="1"/>
</dbReference>
<dbReference type="Pfam" id="PF13191">
    <property type="entry name" value="AAA_16"/>
    <property type="match status" value="1"/>
</dbReference>
<evidence type="ECO:0000313" key="4">
    <source>
        <dbReference type="EMBL" id="WAS93232.1"/>
    </source>
</evidence>
<dbReference type="Pfam" id="PF00069">
    <property type="entry name" value="Pkinase"/>
    <property type="match status" value="1"/>
</dbReference>
<gene>
    <name evidence="4" type="ORF">O0S08_44290</name>
</gene>
<organism evidence="4 5">
    <name type="scientific">Nannocystis punicea</name>
    <dbReference type="NCBI Taxonomy" id="2995304"/>
    <lineage>
        <taxon>Bacteria</taxon>
        <taxon>Pseudomonadati</taxon>
        <taxon>Myxococcota</taxon>
        <taxon>Polyangia</taxon>
        <taxon>Nannocystales</taxon>
        <taxon>Nannocystaceae</taxon>
        <taxon>Nannocystis</taxon>
    </lineage>
</organism>
<dbReference type="Gene3D" id="3.40.50.300">
    <property type="entry name" value="P-loop containing nucleotide triphosphate hydrolases"/>
    <property type="match status" value="1"/>
</dbReference>
<dbReference type="SUPFAM" id="SSF52540">
    <property type="entry name" value="P-loop containing nucleoside triphosphate hydrolases"/>
    <property type="match status" value="1"/>
</dbReference>
<accession>A0ABY7H211</accession>
<dbReference type="InterPro" id="IPR041664">
    <property type="entry name" value="AAA_16"/>
</dbReference>
<dbReference type="InterPro" id="IPR003018">
    <property type="entry name" value="GAF"/>
</dbReference>
<dbReference type="InterPro" id="IPR008271">
    <property type="entry name" value="Ser/Thr_kinase_AS"/>
</dbReference>
<name>A0ABY7H211_9BACT</name>
<feature type="domain" description="STAS" evidence="3">
    <location>
        <begin position="1558"/>
        <end position="1673"/>
    </location>
</feature>
<dbReference type="PROSITE" id="PS50801">
    <property type="entry name" value="STAS"/>
    <property type="match status" value="1"/>
</dbReference>
<dbReference type="Gene3D" id="1.10.510.10">
    <property type="entry name" value="Transferase(Phosphotransferase) domain 1"/>
    <property type="match status" value="1"/>
</dbReference>
<dbReference type="SUPFAM" id="SSF55781">
    <property type="entry name" value="GAF domain-like"/>
    <property type="match status" value="1"/>
</dbReference>
<dbReference type="CDD" id="cd14014">
    <property type="entry name" value="STKc_PknB_like"/>
    <property type="match status" value="1"/>
</dbReference>
<dbReference type="PROSITE" id="PS00108">
    <property type="entry name" value="PROTEIN_KINASE_ST"/>
    <property type="match status" value="1"/>
</dbReference>
<dbReference type="PANTHER" id="PTHR43642">
    <property type="entry name" value="HYBRID SIGNAL TRANSDUCTION HISTIDINE KINASE G"/>
    <property type="match status" value="1"/>
</dbReference>
<dbReference type="InterPro" id="IPR053159">
    <property type="entry name" value="Hybrid_Histidine_Kinase"/>
</dbReference>
<sequence>MTSTTEYTLTEAIHESASTVVYRGYRNHDKLAVIVKRLKSALPTAAEIAKIKYEYAVTRGLNLPGVAKVYGLETIGNNLALIVESRGGLALSEVIGQRELTTKETLTLAVSIAGTLESLHQSGVIHMDVKPHNIIVDMATLEAKITDFGSATRLSQEAQKVTSPAALEGTLAYVSPEQTGRVSYSIDSRTDLYSLGVSLYEMTTGVLPFDTTDFMDLVHSHIARLPKPPHEVKRGTPKVLSDIITRLLAKSPDDRYQTAHGLRADLVECLERLATKATIDSFPLGRHDFVDKLRIPQKLYGREAELAVIREVWKRASEGPIELLLVSGYSGIGKTALVNEIHQTIAQSNGYFVAGKFDHLNRATPYAAVAHVFRELIRTILTEPPESLAAWRGRLKDAVGANGQLLVDFIPELELVIGQQEPVQALGPTEAQNRFNLTFKNFCRAFPSQQRPLALFLDDLQWADPASLRLLQALLTESDLSHMLVLGAYRDNEVDATHLFAMTLAEIRKAQANVSEITLEPLARPTVSQLIADTLGCPRERSEPLAALVFATTQGNPFFIGQFLKTLHQKKLLYFDLNSRAWAWDMAGIQRTKVTDNVIDFMAEKIQQLPVGAQKVLTLAACIGHTFDLHTLSLVAGKSRREVAAELWEALRAGLVVPTDADSRFFEVSAQEGQQSVEEELIAAVNATYRFLHDRVQQAAYSIVPEPQRQAQHLVIGRLMLANGRRDDGDGELFEIAGHMSRGASLITDPAERLAVARLDLDAGRRAAEGAAYDAAARYLESGLSLLEERSWTDEYALTLAIHTELAAAKYLSGDFTAAERLLKAALAHARDDVDRARVHGSCLTFYMAFGKLMEAVKSGLTAVSLLGVEIPESAEQRAAMLVGETRALQATLQTRTISELVDLPAVTDPAKQAVITILADLASVAIAVDPSLGPLLVAKLVNYSIEHGNAFGSAFGYGLHAVLCLGGIPNYGGTPDRYREAYEFSKLSTELNERRKDARLTCRLLAMHAALLHFFEPLAAVLKALERVRQVGFESGDLAFASYSCIHLISTKLARGDELEELEEEIDQNLKLMERTNERMTTLILKGAKQVIATLKGLTAGWNSWDSEGFDEAAFLRTGEENKLSTVVGWYYTLKQQLCYLYGDFAGALTLLEPLEKVIAGWSSHFFTTDVTFYACLTYAALCDTSPPEQKERYLEIIAQRQTELGRWAELCVANYGHKHTLVKAEVARVRGREDEAATLYDQAIDLAKENGFWRDAAMASEVCARFYLGKGRTRIARAYMTDAYHGYLYWGATAKMEDLMARFPELITQGVTLPGARDVRSSSPSPRRRPSSTTKLNASFLNVEAVIRSAQVIAGEVVLEKVVDRLMDVVIKSAGAQKGVLILERERRLIVQASRSVDGAGAANPGVPIETSSDIPRSVVQYVARTGDAVISGDVSQEPRFAADPYVAANQPKSILCLSMTHQGRATGMLYLENSIAKNAFSEAQTELLKLFLTQAAIAVENALLYKHVQERTEALYRTEEQLRVEFTERERSEQARVALQEEIIRVQNERLAELSTPFIPITDRVMVMPLIGTMDSKRAQEVLATALQGAQANRAEVVIIDITGVNIVDTDVASTLLRTASALRLLGVLAVLTGIRPNVAQALISLQIDFGGIVTQGTLQNGIAYALERTSSSLTGHDTKPR</sequence>
<dbReference type="InterPro" id="IPR036513">
    <property type="entry name" value="STAS_dom_sf"/>
</dbReference>
<proteinExistence type="predicted"/>
<dbReference type="SUPFAM" id="SSF52091">
    <property type="entry name" value="SpoIIaa-like"/>
    <property type="match status" value="1"/>
</dbReference>
<dbReference type="Gene3D" id="3.30.750.24">
    <property type="entry name" value="STAS domain"/>
    <property type="match status" value="1"/>
</dbReference>
<dbReference type="Gene3D" id="3.30.450.40">
    <property type="match status" value="1"/>
</dbReference>
<evidence type="ECO:0000313" key="5">
    <source>
        <dbReference type="Proteomes" id="UP001164459"/>
    </source>
</evidence>
<dbReference type="Pfam" id="PF01590">
    <property type="entry name" value="GAF"/>
    <property type="match status" value="1"/>
</dbReference>